<comment type="caution">
    <text evidence="2">The sequence shown here is derived from an EMBL/GenBank/DDBJ whole genome shotgun (WGS) entry which is preliminary data.</text>
</comment>
<feature type="region of interest" description="Disordered" evidence="1">
    <location>
        <begin position="56"/>
        <end position="79"/>
    </location>
</feature>
<sequence length="117" mass="12657">MIPALGESLIYSPSVSAYGEKCAPNCHFMVQIMCASQRSFQRIVEEFFPRLEPCSPELARNQPSSYSHSDQECHPAGRRPLGIPASSLWSINASGHDIAKVKVTLGLQDATAPNIGG</sequence>
<protein>
    <submittedName>
        <fullName evidence="2">Uncharacterized protein</fullName>
    </submittedName>
</protein>
<evidence type="ECO:0000313" key="3">
    <source>
        <dbReference type="Proteomes" id="UP001283361"/>
    </source>
</evidence>
<dbReference type="EMBL" id="JAWDGP010006272">
    <property type="protein sequence ID" value="KAK3744199.1"/>
    <property type="molecule type" value="Genomic_DNA"/>
</dbReference>
<evidence type="ECO:0000256" key="1">
    <source>
        <dbReference type="SAM" id="MobiDB-lite"/>
    </source>
</evidence>
<evidence type="ECO:0000313" key="2">
    <source>
        <dbReference type="EMBL" id="KAK3744199.1"/>
    </source>
</evidence>
<dbReference type="AlphaFoldDB" id="A0AAE1CYK8"/>
<keyword evidence="3" id="KW-1185">Reference proteome</keyword>
<reference evidence="2" key="1">
    <citation type="journal article" date="2023" name="G3 (Bethesda)">
        <title>A reference genome for the long-term kleptoplast-retaining sea slug Elysia crispata morphotype clarki.</title>
        <authorList>
            <person name="Eastman K.E."/>
            <person name="Pendleton A.L."/>
            <person name="Shaikh M.A."/>
            <person name="Suttiyut T."/>
            <person name="Ogas R."/>
            <person name="Tomko P."/>
            <person name="Gavelis G."/>
            <person name="Widhalm J.R."/>
            <person name="Wisecaver J.H."/>
        </authorList>
    </citation>
    <scope>NUCLEOTIDE SEQUENCE</scope>
    <source>
        <strain evidence="2">ECLA1</strain>
    </source>
</reference>
<gene>
    <name evidence="2" type="ORF">RRG08_038574</name>
</gene>
<proteinExistence type="predicted"/>
<dbReference type="Proteomes" id="UP001283361">
    <property type="component" value="Unassembled WGS sequence"/>
</dbReference>
<accession>A0AAE1CYK8</accession>
<organism evidence="2 3">
    <name type="scientific">Elysia crispata</name>
    <name type="common">lettuce slug</name>
    <dbReference type="NCBI Taxonomy" id="231223"/>
    <lineage>
        <taxon>Eukaryota</taxon>
        <taxon>Metazoa</taxon>
        <taxon>Spiralia</taxon>
        <taxon>Lophotrochozoa</taxon>
        <taxon>Mollusca</taxon>
        <taxon>Gastropoda</taxon>
        <taxon>Heterobranchia</taxon>
        <taxon>Euthyneura</taxon>
        <taxon>Panpulmonata</taxon>
        <taxon>Sacoglossa</taxon>
        <taxon>Placobranchoidea</taxon>
        <taxon>Plakobranchidae</taxon>
        <taxon>Elysia</taxon>
    </lineage>
</organism>
<name>A0AAE1CYK8_9GAST</name>